<evidence type="ECO:0000259" key="10">
    <source>
        <dbReference type="Pfam" id="PF01636"/>
    </source>
</evidence>
<dbReference type="Proteomes" id="UP000245368">
    <property type="component" value="Chromosome"/>
</dbReference>
<organism evidence="11 12">
    <name type="scientific">Deinococcus irradiatisoli</name>
    <dbReference type="NCBI Taxonomy" id="2202254"/>
    <lineage>
        <taxon>Bacteria</taxon>
        <taxon>Thermotogati</taxon>
        <taxon>Deinococcota</taxon>
        <taxon>Deinococci</taxon>
        <taxon>Deinococcales</taxon>
        <taxon>Deinococcaceae</taxon>
        <taxon>Deinococcus</taxon>
    </lineage>
</organism>
<dbReference type="InterPro" id="IPR024165">
    <property type="entry name" value="Kan/Strep_kinase"/>
</dbReference>
<dbReference type="InterPro" id="IPR051678">
    <property type="entry name" value="AGP_Transferase"/>
</dbReference>
<evidence type="ECO:0000256" key="9">
    <source>
        <dbReference type="PIRSR" id="PIRSR000706-2"/>
    </source>
</evidence>
<protein>
    <submittedName>
        <fullName evidence="11">Aminoglycoside 3'-phosphotransferase</fullName>
    </submittedName>
</protein>
<keyword evidence="12" id="KW-1185">Reference proteome</keyword>
<dbReference type="GO" id="GO:0016301">
    <property type="term" value="F:kinase activity"/>
    <property type="evidence" value="ECO:0007669"/>
    <property type="project" value="UniProtKB-KW"/>
</dbReference>
<name>A0A2Z3JG07_9DEIO</name>
<feature type="domain" description="Aminoglycoside phosphotransferase" evidence="10">
    <location>
        <begin position="55"/>
        <end position="271"/>
    </location>
</feature>
<dbReference type="CDD" id="cd05150">
    <property type="entry name" value="APH"/>
    <property type="match status" value="1"/>
</dbReference>
<keyword evidence="6 7" id="KW-0046">Antibiotic resistance</keyword>
<dbReference type="OrthoDB" id="3806873at2"/>
<evidence type="ECO:0000313" key="12">
    <source>
        <dbReference type="Proteomes" id="UP000245368"/>
    </source>
</evidence>
<comment type="similarity">
    <text evidence="1 7">Belongs to the aminoglycoside phosphotransferase family.</text>
</comment>
<feature type="binding site" evidence="9">
    <location>
        <position position="213"/>
    </location>
    <ligand>
        <name>Mg(2+)</name>
        <dbReference type="ChEBI" id="CHEBI:18420"/>
    </ligand>
</feature>
<keyword evidence="5 7" id="KW-0067">ATP-binding</keyword>
<keyword evidence="9" id="KW-0479">Metal-binding</keyword>
<dbReference type="GO" id="GO:0005524">
    <property type="term" value="F:ATP binding"/>
    <property type="evidence" value="ECO:0007669"/>
    <property type="project" value="UniProtKB-KW"/>
</dbReference>
<dbReference type="GO" id="GO:0046677">
    <property type="term" value="P:response to antibiotic"/>
    <property type="evidence" value="ECO:0007669"/>
    <property type="project" value="UniProtKB-KW"/>
</dbReference>
<keyword evidence="2 7" id="KW-0808">Transferase</keyword>
<dbReference type="NCBIfam" id="NF033068">
    <property type="entry name" value="APH_3p"/>
    <property type="match status" value="1"/>
</dbReference>
<keyword evidence="9" id="KW-0460">Magnesium</keyword>
<dbReference type="SUPFAM" id="SSF56112">
    <property type="entry name" value="Protein kinase-like (PK-like)"/>
    <property type="match status" value="1"/>
</dbReference>
<dbReference type="AlphaFoldDB" id="A0A2Z3JG07"/>
<dbReference type="Pfam" id="PF01636">
    <property type="entry name" value="APH"/>
    <property type="match status" value="1"/>
</dbReference>
<evidence type="ECO:0000256" key="7">
    <source>
        <dbReference type="PIRNR" id="PIRNR000706"/>
    </source>
</evidence>
<feature type="active site" description="Proton acceptor" evidence="8">
    <location>
        <position position="208"/>
    </location>
</feature>
<dbReference type="GO" id="GO:0016773">
    <property type="term" value="F:phosphotransferase activity, alcohol group as acceptor"/>
    <property type="evidence" value="ECO:0007669"/>
    <property type="project" value="InterPro"/>
</dbReference>
<evidence type="ECO:0000256" key="5">
    <source>
        <dbReference type="ARBA" id="ARBA00022840"/>
    </source>
</evidence>
<accession>A0A2Z3JG07</accession>
<sequence length="282" mass="31750">MGRSLTALTLQSEVNGKKFPATLGRVSLNLPPELRRVLPAARWEDVSGESGAQVWQSQKYIVKVHDLARVAAGQLESLRAEQLRWRWLAGRLPAARVVGYASDAHREYLATTRLPGLPMHHPDALLHARRNADLLARALRELHALPIRDCPFSMSLAVRLRQARERVLAGAVDPQEFSEARRHLTPEQLLGWLVRNRQNEDLAVTHGDACLPNVLVSGEYVEGFVDVGRLGLADRHTDLALACRSLRRNCGDEMAEQFLDTYGRERVDPAKLEYYQTLDELF</sequence>
<dbReference type="Gene3D" id="3.90.1200.10">
    <property type="match status" value="1"/>
</dbReference>
<reference evidence="11 12" key="1">
    <citation type="submission" date="2018-05" db="EMBL/GenBank/DDBJ databases">
        <title>Complete Genome Sequence of Deinococcus sp. strain 17bor-2.</title>
        <authorList>
            <person name="Srinivasan S."/>
        </authorList>
    </citation>
    <scope>NUCLEOTIDE SEQUENCE [LARGE SCALE GENOMIC DNA]</scope>
    <source>
        <strain evidence="11 12">17bor-2</strain>
    </source>
</reference>
<keyword evidence="4 7" id="KW-0418">Kinase</keyword>
<evidence type="ECO:0000256" key="2">
    <source>
        <dbReference type="ARBA" id="ARBA00022679"/>
    </source>
</evidence>
<gene>
    <name evidence="11" type="ORF">DKM44_13465</name>
</gene>
<evidence type="ECO:0000256" key="1">
    <source>
        <dbReference type="ARBA" id="ARBA00006219"/>
    </source>
</evidence>
<dbReference type="GO" id="GO:0046872">
    <property type="term" value="F:metal ion binding"/>
    <property type="evidence" value="ECO:0007669"/>
    <property type="project" value="UniProtKB-KW"/>
</dbReference>
<evidence type="ECO:0000256" key="6">
    <source>
        <dbReference type="ARBA" id="ARBA00023251"/>
    </source>
</evidence>
<evidence type="ECO:0000313" key="11">
    <source>
        <dbReference type="EMBL" id="AWN24113.1"/>
    </source>
</evidence>
<evidence type="ECO:0000256" key="4">
    <source>
        <dbReference type="ARBA" id="ARBA00022777"/>
    </source>
</evidence>
<evidence type="ECO:0000256" key="8">
    <source>
        <dbReference type="PIRSR" id="PIRSR000706-1"/>
    </source>
</evidence>
<dbReference type="Gene3D" id="3.30.200.20">
    <property type="entry name" value="Phosphorylase Kinase, domain 1"/>
    <property type="match status" value="1"/>
</dbReference>
<proteinExistence type="inferred from homology"/>
<dbReference type="EMBL" id="CP029494">
    <property type="protein sequence ID" value="AWN24113.1"/>
    <property type="molecule type" value="Genomic_DNA"/>
</dbReference>
<dbReference type="PANTHER" id="PTHR21310:SF41">
    <property type="entry name" value="3'-PHOSPHOTRANSFERASE, PUTATIVE-RELATED"/>
    <property type="match status" value="1"/>
</dbReference>
<dbReference type="PANTHER" id="PTHR21310">
    <property type="entry name" value="AMINOGLYCOSIDE PHOSPHOTRANSFERASE-RELATED-RELATED"/>
    <property type="match status" value="1"/>
</dbReference>
<dbReference type="InterPro" id="IPR011009">
    <property type="entry name" value="Kinase-like_dom_sf"/>
</dbReference>
<dbReference type="KEGG" id="dez:DKM44_13465"/>
<dbReference type="PIRSF" id="PIRSF000706">
    <property type="entry name" value="Kanamycin_kin"/>
    <property type="match status" value="1"/>
</dbReference>
<evidence type="ECO:0000256" key="3">
    <source>
        <dbReference type="ARBA" id="ARBA00022741"/>
    </source>
</evidence>
<feature type="binding site" evidence="9">
    <location>
        <position position="226"/>
    </location>
    <ligand>
        <name>Mg(2+)</name>
        <dbReference type="ChEBI" id="CHEBI:18420"/>
    </ligand>
</feature>
<keyword evidence="3 7" id="KW-0547">Nucleotide-binding</keyword>
<dbReference type="InterPro" id="IPR002575">
    <property type="entry name" value="Aminoglycoside_PTrfase"/>
</dbReference>